<dbReference type="Proteomes" id="UP000031668">
    <property type="component" value="Unassembled WGS sequence"/>
</dbReference>
<keyword evidence="2" id="KW-1185">Reference proteome</keyword>
<dbReference type="EMBL" id="JWZT01005706">
    <property type="protein sequence ID" value="KII60295.1"/>
    <property type="molecule type" value="Genomic_DNA"/>
</dbReference>
<dbReference type="AlphaFoldDB" id="A0A0C2LZV2"/>
<proteinExistence type="predicted"/>
<accession>A0A0C2LZV2</accession>
<organism evidence="1 2">
    <name type="scientific">Thelohanellus kitauei</name>
    <name type="common">Myxosporean</name>
    <dbReference type="NCBI Taxonomy" id="669202"/>
    <lineage>
        <taxon>Eukaryota</taxon>
        <taxon>Metazoa</taxon>
        <taxon>Cnidaria</taxon>
        <taxon>Myxozoa</taxon>
        <taxon>Myxosporea</taxon>
        <taxon>Bivalvulida</taxon>
        <taxon>Platysporina</taxon>
        <taxon>Myxobolidae</taxon>
        <taxon>Thelohanellus</taxon>
    </lineage>
</organism>
<sequence>MVTSGCSNEKSSHPLIVGTKLISPGSSQPFSRGQSCRLIARPDCINPHRHLLTLRKQREETSSDLLSSSYRSFELLKLNPGANVNDFIDELKSLLPKARLYLGLTDLEILVLQRFLGCIPEHISCNIRLFTDLSVAEDISSRNIGG</sequence>
<protein>
    <submittedName>
        <fullName evidence="1">Uncharacterized protein</fullName>
    </submittedName>
</protein>
<reference evidence="1 2" key="1">
    <citation type="journal article" date="2014" name="Genome Biol. Evol.">
        <title>The genome of the myxosporean Thelohanellus kitauei shows adaptations to nutrient acquisition within its fish host.</title>
        <authorList>
            <person name="Yang Y."/>
            <person name="Xiong J."/>
            <person name="Zhou Z."/>
            <person name="Huo F."/>
            <person name="Miao W."/>
            <person name="Ran C."/>
            <person name="Liu Y."/>
            <person name="Zhang J."/>
            <person name="Feng J."/>
            <person name="Wang M."/>
            <person name="Wang M."/>
            <person name="Wang L."/>
            <person name="Yao B."/>
        </authorList>
    </citation>
    <scope>NUCLEOTIDE SEQUENCE [LARGE SCALE GENOMIC DNA]</scope>
    <source>
        <strain evidence="1">Wuqing</strain>
    </source>
</reference>
<name>A0A0C2LZV2_THEKT</name>
<evidence type="ECO:0000313" key="1">
    <source>
        <dbReference type="EMBL" id="KII60295.1"/>
    </source>
</evidence>
<gene>
    <name evidence="1" type="ORF">RF11_15326</name>
</gene>
<comment type="caution">
    <text evidence="1">The sequence shown here is derived from an EMBL/GenBank/DDBJ whole genome shotgun (WGS) entry which is preliminary data.</text>
</comment>
<evidence type="ECO:0000313" key="2">
    <source>
        <dbReference type="Proteomes" id="UP000031668"/>
    </source>
</evidence>